<protein>
    <recommendedName>
        <fullName evidence="3">Membrane anchor Opy2 N-terminal domain-containing protein</fullName>
    </recommendedName>
</protein>
<feature type="region of interest" description="Disordered" evidence="1">
    <location>
        <begin position="418"/>
        <end position="482"/>
    </location>
</feature>
<keyword evidence="2" id="KW-0812">Transmembrane</keyword>
<feature type="compositionally biased region" description="Polar residues" evidence="1">
    <location>
        <begin position="317"/>
        <end position="329"/>
    </location>
</feature>
<organism evidence="4 5">
    <name type="scientific">Hydnum rufescens UP504</name>
    <dbReference type="NCBI Taxonomy" id="1448309"/>
    <lineage>
        <taxon>Eukaryota</taxon>
        <taxon>Fungi</taxon>
        <taxon>Dikarya</taxon>
        <taxon>Basidiomycota</taxon>
        <taxon>Agaricomycotina</taxon>
        <taxon>Agaricomycetes</taxon>
        <taxon>Cantharellales</taxon>
        <taxon>Hydnaceae</taxon>
        <taxon>Hydnum</taxon>
    </lineage>
</organism>
<reference evidence="4" key="1">
    <citation type="journal article" date="2020" name="Nat. Commun.">
        <title>Large-scale genome sequencing of mycorrhizal fungi provides insights into the early evolution of symbiotic traits.</title>
        <authorList>
            <person name="Miyauchi S."/>
            <person name="Kiss E."/>
            <person name="Kuo A."/>
            <person name="Drula E."/>
            <person name="Kohler A."/>
            <person name="Sanchez-Garcia M."/>
            <person name="Morin E."/>
            <person name="Andreopoulos B."/>
            <person name="Barry K.W."/>
            <person name="Bonito G."/>
            <person name="Buee M."/>
            <person name="Carver A."/>
            <person name="Chen C."/>
            <person name="Cichocki N."/>
            <person name="Clum A."/>
            <person name="Culley D."/>
            <person name="Crous P.W."/>
            <person name="Fauchery L."/>
            <person name="Girlanda M."/>
            <person name="Hayes R.D."/>
            <person name="Keri Z."/>
            <person name="LaButti K."/>
            <person name="Lipzen A."/>
            <person name="Lombard V."/>
            <person name="Magnuson J."/>
            <person name="Maillard F."/>
            <person name="Murat C."/>
            <person name="Nolan M."/>
            <person name="Ohm R.A."/>
            <person name="Pangilinan J."/>
            <person name="Pereira M.F."/>
            <person name="Perotto S."/>
            <person name="Peter M."/>
            <person name="Pfister S."/>
            <person name="Riley R."/>
            <person name="Sitrit Y."/>
            <person name="Stielow J.B."/>
            <person name="Szollosi G."/>
            <person name="Zifcakova L."/>
            <person name="Stursova M."/>
            <person name="Spatafora J.W."/>
            <person name="Tedersoo L."/>
            <person name="Vaario L.M."/>
            <person name="Yamada A."/>
            <person name="Yan M."/>
            <person name="Wang P."/>
            <person name="Xu J."/>
            <person name="Bruns T."/>
            <person name="Baldrian P."/>
            <person name="Vilgalys R."/>
            <person name="Dunand C."/>
            <person name="Henrissat B."/>
            <person name="Grigoriev I.V."/>
            <person name="Hibbett D."/>
            <person name="Nagy L.G."/>
            <person name="Martin F.M."/>
        </authorList>
    </citation>
    <scope>NUCLEOTIDE SEQUENCE</scope>
    <source>
        <strain evidence="4">UP504</strain>
    </source>
</reference>
<proteinExistence type="predicted"/>
<evidence type="ECO:0000256" key="2">
    <source>
        <dbReference type="SAM" id="Phobius"/>
    </source>
</evidence>
<sequence>MLRKIYRNPLTSRQCVSCPSTSPTCHCSTGQQCVLTSQSCTSCAVAACITTPAHPSSSGASTGLLAGSVVGALVFLLLVVGGFIWWRRKISAQNALAPNREKAAGPLPGSASAKGLPAVVVRPPDAIEKPGAPDASGFDPNPFADVASTRSGSGQSIPIALERNSLTPHGTSPTGTTFTAPARPHRSPELTLRDESDYLDRPTSTLEPPRPGYAPSQRSGFTVSTMDSTASSAMEALYESPTIVSASSRQVLGAVRAEVVQVGGLSPNGIHQPGHHQSRRSHTGPSPLSSSLVVGRFPTIEEDPFSDRSKRGRDSSATDQTFGSVSVTSPLPRGVTRGSAQDFDHTLPRISPAETQNDRGSSGTGSVSRRTSQDSVVSAASRTDSVLASFPFVPPSPLPNAHTRSPLSVVFNHDRQSTSSVHIAEASSRSHIPPPLPVHHNVAEMNRSTSDAVPPPPTPAPESDPLQPTRQRVESTMSRASASSAGLGAFHFQFAPDGEAPLPLPNPAFYNDNTPRNSLNALSTSVGRPSDDLTASSSLHDSNSSNSQLPYLPNQKQTHASLDTLELSRDLTANRLSYD</sequence>
<keyword evidence="2" id="KW-0472">Membrane</keyword>
<dbReference type="EMBL" id="MU128912">
    <property type="protein sequence ID" value="KAF9520338.1"/>
    <property type="molecule type" value="Genomic_DNA"/>
</dbReference>
<feature type="compositionally biased region" description="Low complexity" evidence="1">
    <location>
        <begin position="359"/>
        <end position="370"/>
    </location>
</feature>
<dbReference type="InterPro" id="IPR018571">
    <property type="entry name" value="Membrane_anchor_Opy2_N"/>
</dbReference>
<dbReference type="Proteomes" id="UP000886523">
    <property type="component" value="Unassembled WGS sequence"/>
</dbReference>
<name>A0A9P6B9P8_9AGAM</name>
<feature type="compositionally biased region" description="Basic residues" evidence="1">
    <location>
        <begin position="273"/>
        <end position="282"/>
    </location>
</feature>
<feature type="domain" description="Membrane anchor Opy2 N-terminal" evidence="3">
    <location>
        <begin position="15"/>
        <end position="48"/>
    </location>
</feature>
<evidence type="ECO:0000313" key="5">
    <source>
        <dbReference type="Proteomes" id="UP000886523"/>
    </source>
</evidence>
<feature type="compositionally biased region" description="Polar residues" evidence="1">
    <location>
        <begin position="164"/>
        <end position="179"/>
    </location>
</feature>
<dbReference type="Pfam" id="PF09463">
    <property type="entry name" value="Opy2"/>
    <property type="match status" value="1"/>
</dbReference>
<feature type="compositionally biased region" description="Polar residues" evidence="1">
    <location>
        <begin position="283"/>
        <end position="292"/>
    </location>
</feature>
<feature type="compositionally biased region" description="Polar residues" evidence="1">
    <location>
        <begin position="511"/>
        <end position="527"/>
    </location>
</feature>
<evidence type="ECO:0000256" key="1">
    <source>
        <dbReference type="SAM" id="MobiDB-lite"/>
    </source>
</evidence>
<feature type="compositionally biased region" description="Polar residues" evidence="1">
    <location>
        <begin position="466"/>
        <end position="477"/>
    </location>
</feature>
<feature type="compositionally biased region" description="Low complexity" evidence="1">
    <location>
        <begin position="536"/>
        <end position="547"/>
    </location>
</feature>
<keyword evidence="5" id="KW-1185">Reference proteome</keyword>
<evidence type="ECO:0000313" key="4">
    <source>
        <dbReference type="EMBL" id="KAF9520338.1"/>
    </source>
</evidence>
<feature type="region of interest" description="Disordered" evidence="1">
    <location>
        <begin position="265"/>
        <end position="379"/>
    </location>
</feature>
<feature type="compositionally biased region" description="Basic and acidic residues" evidence="1">
    <location>
        <begin position="305"/>
        <end position="316"/>
    </location>
</feature>
<accession>A0A9P6B9P8</accession>
<feature type="compositionally biased region" description="Pro residues" evidence="1">
    <location>
        <begin position="453"/>
        <end position="462"/>
    </location>
</feature>
<dbReference type="CDD" id="cd12087">
    <property type="entry name" value="TM_EGFR-like"/>
    <property type="match status" value="1"/>
</dbReference>
<dbReference type="OrthoDB" id="2402916at2759"/>
<dbReference type="AlphaFoldDB" id="A0A9P6B9P8"/>
<feature type="transmembrane region" description="Helical" evidence="2">
    <location>
        <begin position="64"/>
        <end position="86"/>
    </location>
</feature>
<feature type="compositionally biased region" description="Basic and acidic residues" evidence="1">
    <location>
        <begin position="186"/>
        <end position="200"/>
    </location>
</feature>
<evidence type="ECO:0000259" key="3">
    <source>
        <dbReference type="Pfam" id="PF09463"/>
    </source>
</evidence>
<gene>
    <name evidence="4" type="ORF">BS47DRAFT_1387374</name>
</gene>
<comment type="caution">
    <text evidence="4">The sequence shown here is derived from an EMBL/GenBank/DDBJ whole genome shotgun (WGS) entry which is preliminary data.</text>
</comment>
<keyword evidence="2" id="KW-1133">Transmembrane helix</keyword>
<feature type="region of interest" description="Disordered" evidence="1">
    <location>
        <begin position="124"/>
        <end position="221"/>
    </location>
</feature>
<feature type="region of interest" description="Disordered" evidence="1">
    <location>
        <begin position="503"/>
        <end position="563"/>
    </location>
</feature>